<proteinExistence type="predicted"/>
<evidence type="ECO:0000313" key="1">
    <source>
        <dbReference type="EMBL" id="MTD95810.1"/>
    </source>
</evidence>
<dbReference type="Pfam" id="PF01955">
    <property type="entry name" value="CbiZ"/>
    <property type="match status" value="1"/>
</dbReference>
<gene>
    <name evidence="1" type="ORF">GIW81_15835</name>
</gene>
<evidence type="ECO:0008006" key="3">
    <source>
        <dbReference type="Google" id="ProtNLM"/>
    </source>
</evidence>
<keyword evidence="2" id="KW-1185">Reference proteome</keyword>
<comment type="caution">
    <text evidence="1">The sequence shown here is derived from an EMBL/GenBank/DDBJ whole genome shotgun (WGS) entry which is preliminary data.</text>
</comment>
<dbReference type="PANTHER" id="PTHR35336:SF5">
    <property type="entry name" value="ADENOSYLCOBINAMIDE AMIDOHYDROLASE"/>
    <property type="match status" value="1"/>
</dbReference>
<evidence type="ECO:0000313" key="2">
    <source>
        <dbReference type="Proteomes" id="UP000440694"/>
    </source>
</evidence>
<name>A0A6I3KPF0_9HYPH</name>
<dbReference type="AlphaFoldDB" id="A0A6I3KPF0"/>
<reference evidence="1 2" key="1">
    <citation type="submission" date="2019-11" db="EMBL/GenBank/DDBJ databases">
        <title>Identification of a novel strain.</title>
        <authorList>
            <person name="Xu Q."/>
            <person name="Wang G."/>
        </authorList>
    </citation>
    <scope>NUCLEOTIDE SEQUENCE [LARGE SCALE GENOMIC DNA]</scope>
    <source>
        <strain evidence="2">xq</strain>
    </source>
</reference>
<dbReference type="EMBL" id="WMBQ01000002">
    <property type="protein sequence ID" value="MTD95810.1"/>
    <property type="molecule type" value="Genomic_DNA"/>
</dbReference>
<organism evidence="1 2">
    <name type="scientific">Hyphomicrobium album</name>
    <dbReference type="NCBI Taxonomy" id="2665159"/>
    <lineage>
        <taxon>Bacteria</taxon>
        <taxon>Pseudomonadati</taxon>
        <taxon>Pseudomonadota</taxon>
        <taxon>Alphaproteobacteria</taxon>
        <taxon>Hyphomicrobiales</taxon>
        <taxon>Hyphomicrobiaceae</taxon>
        <taxon>Hyphomicrobium</taxon>
    </lineage>
</organism>
<sequence>MHDPFSIALAPPHLVVAFNGPHQVLSWAPLRPGLQVATRVAWLEVRNADLPPEVDAFEVIRQRIAAAGLDDAVTLVTSRDISRYQVARATVEDQHVRCIATVGLSNSERVGTRLHQPPPFTGTINLLVHVGQSLTEGAMLEAMSIATEARTAAVIDASIARGGLAVTGTGTDCVAVAAPLGGDPQSYAGKHTALGEATGAAVYRTVADGIKDWLIDCPPQLALRIEAVG</sequence>
<dbReference type="Proteomes" id="UP000440694">
    <property type="component" value="Unassembled WGS sequence"/>
</dbReference>
<dbReference type="InterPro" id="IPR052209">
    <property type="entry name" value="CbiZ"/>
</dbReference>
<dbReference type="InterPro" id="IPR002808">
    <property type="entry name" value="AdoCbi_amidolase"/>
</dbReference>
<dbReference type="PANTHER" id="PTHR35336">
    <property type="entry name" value="ADENOSYLCOBINAMIDE AMIDOHYDROLASE"/>
    <property type="match status" value="1"/>
</dbReference>
<accession>A0A6I3KPF0</accession>
<dbReference type="RefSeq" id="WP_154740306.1">
    <property type="nucleotide sequence ID" value="NZ_WMBQ01000002.1"/>
</dbReference>
<protein>
    <recommendedName>
        <fullName evidence="3">Adenosylcobinamide amidohydrolase</fullName>
    </recommendedName>
</protein>